<gene>
    <name evidence="6" type="ORF">SAY87_019988</name>
</gene>
<sequence length="1359" mass="157746">MATMALADSKGMYSWWWVSHISPKNSKWLQENLSDMDENIKKMIKLIEEDADSFAQRAEMYYMKRPDLLRLVEEFYRAYRALAERYDHATGFLRQAHNCVAEVFPDQVPSSLDDPVLAAASSEHEDMLLDGEFDADFLGQLLKGELTRLEAQADKEIKMAKVIECAQAEALKVKEELKRVEEEKEVVMDQYEMSLETISCLEKKLAELNRSNLEVTERSIGVEIEVEILKRALEKMMEVKGYTSLECRKLSTKVVELESLVEKMGEELTQKEEETGRLLSYGKQEHQKSLEVETALQSLQNLLFQSQEKMKILKSCNEDLLEQVKKADDESMTLKGLNLSSSLLIDSLRGESISLKEIIRNLEKEVKIQVEERNVFRQEISLFKNKFDMLKEKYQLVMEQVQSVGLDPEGVSSYVKKLQDEISKLREYSDQKLRENESLLEENVLLEISISDLNSHLDEVKQKLQDEQLKLMDLYDEKLREHVSLHKKNSFLENSLSGLNEELEEVKWKLQDEKFKMMKYSEETLRENEDLLRKNAFLENSVSDLNSELEVVKQNLEDEKARPRELYDDIMRRDAALLEKNALMENSLSNSNKALGEVQQKLKASEESWASLTSQLRIANENLERLQRKCVDTQNVLYNAKAENDRLRIMLKKSEDLWLLILNEKLALITEKESLSYQLDLTKRRLEDSLLRSKDLERKCLSFDRETAENAINAELSRTRVAVLESQVLLLKQEGLSRNRELMDKLEKALNNHLEMFIMKNCMQDLEEKNSSLTFDCWNFMRACESSERQRLTHEKSMSEKVQELQKFLWKTMDDNIQLNVEKSVLSIVIGEMHMEAKKIAIEREIIYEDLKVQCENYELSLNLLHEETGEVKLREQNLLCDLQKEIHEVELWEAQATDYFCKMMSLNFQEVILEEKVREFIQSKTKECELLGKRIRFLEGENTRLMSMFDIHTAVEVPLKDWAESQKNCTSIQECLSADDKGCRRNHEQLRADGGEIQDIKLITHFQSTTDPLEETARHTQRTEPEHSNSGFKLGDKTRKIEGLRPKHHNSYQGNDPKNGLASRRNEVMVYTNRHVKKQAQHPVHPKPEALTKDIVLDQVSDSSTFRSNQRENFIGSDERMLELWEATNFSRSIDLKVGVSQKAVHPSRKSFLGKELGVDNMEASEKSSSEHCPGKKLRRLVERLDTDAQKLTNLQITVQDLKRKVETAERSRMGRAAEYMTVKEQLEEAEMEALNLFDVNHKLTKRVQGVFLSRSSGIEMNSGDHTSGIRRKISEQARRGSGEIADLQLKVQKIQLLLWKMDDEVEKENRGGLRTARVSERKTGVLLKDLLHVRMRSNLKRKKGQCCACVYLPTRAK</sequence>
<dbReference type="GO" id="GO:0005886">
    <property type="term" value="C:plasma membrane"/>
    <property type="evidence" value="ECO:0007669"/>
    <property type="project" value="TreeGrafter"/>
</dbReference>
<dbReference type="EMBL" id="JAXIOK010000012">
    <property type="protein sequence ID" value="KAK4758687.1"/>
    <property type="molecule type" value="Genomic_DNA"/>
</dbReference>
<evidence type="ECO:0000256" key="3">
    <source>
        <dbReference type="SAM" id="Coils"/>
    </source>
</evidence>
<evidence type="ECO:0000256" key="1">
    <source>
        <dbReference type="ARBA" id="ARBA00023054"/>
    </source>
</evidence>
<feature type="coiled-coil region" evidence="3">
    <location>
        <begin position="609"/>
        <end position="643"/>
    </location>
</feature>
<feature type="coiled-coil region" evidence="3">
    <location>
        <begin position="247"/>
        <end position="274"/>
    </location>
</feature>
<comment type="similarity">
    <text evidence="2">Belongs to the NET family.</text>
</comment>
<keyword evidence="7" id="KW-1185">Reference proteome</keyword>
<accession>A0AAN7Q315</accession>
<dbReference type="PANTHER" id="PTHR32258:SF32">
    <property type="entry name" value="PROTEIN NETWORKED 1D"/>
    <property type="match status" value="1"/>
</dbReference>
<evidence type="ECO:0000256" key="2">
    <source>
        <dbReference type="ARBA" id="ARBA00038006"/>
    </source>
</evidence>
<dbReference type="PANTHER" id="PTHR32258">
    <property type="entry name" value="PROTEIN NETWORKED 4A"/>
    <property type="match status" value="1"/>
</dbReference>
<comment type="caution">
    <text evidence="6">The sequence shown here is derived from an EMBL/GenBank/DDBJ whole genome shotgun (WGS) entry which is preliminary data.</text>
</comment>
<evidence type="ECO:0000313" key="7">
    <source>
        <dbReference type="Proteomes" id="UP001345219"/>
    </source>
</evidence>
<dbReference type="Proteomes" id="UP001345219">
    <property type="component" value="Chromosome 15"/>
</dbReference>
<keyword evidence="1 3" id="KW-0175">Coiled coil</keyword>
<dbReference type="PROSITE" id="PS51774">
    <property type="entry name" value="NAB"/>
    <property type="match status" value="1"/>
</dbReference>
<feature type="coiled-coil region" evidence="3">
    <location>
        <begin position="310"/>
        <end position="379"/>
    </location>
</feature>
<dbReference type="InterPro" id="IPR051861">
    <property type="entry name" value="NET_actin-binding_domain"/>
</dbReference>
<organism evidence="6 7">
    <name type="scientific">Trapa incisa</name>
    <dbReference type="NCBI Taxonomy" id="236973"/>
    <lineage>
        <taxon>Eukaryota</taxon>
        <taxon>Viridiplantae</taxon>
        <taxon>Streptophyta</taxon>
        <taxon>Embryophyta</taxon>
        <taxon>Tracheophyta</taxon>
        <taxon>Spermatophyta</taxon>
        <taxon>Magnoliopsida</taxon>
        <taxon>eudicotyledons</taxon>
        <taxon>Gunneridae</taxon>
        <taxon>Pentapetalae</taxon>
        <taxon>rosids</taxon>
        <taxon>malvids</taxon>
        <taxon>Myrtales</taxon>
        <taxon>Lythraceae</taxon>
        <taxon>Trapa</taxon>
    </lineage>
</organism>
<reference evidence="6 7" key="1">
    <citation type="journal article" date="2023" name="Hortic Res">
        <title>Pangenome of water caltrop reveals structural variations and asymmetric subgenome divergence after allopolyploidization.</title>
        <authorList>
            <person name="Zhang X."/>
            <person name="Chen Y."/>
            <person name="Wang L."/>
            <person name="Yuan Y."/>
            <person name="Fang M."/>
            <person name="Shi L."/>
            <person name="Lu R."/>
            <person name="Comes H.P."/>
            <person name="Ma Y."/>
            <person name="Chen Y."/>
            <person name="Huang G."/>
            <person name="Zhou Y."/>
            <person name="Zheng Z."/>
            <person name="Qiu Y."/>
        </authorList>
    </citation>
    <scope>NUCLEOTIDE SEQUENCE [LARGE SCALE GENOMIC DNA]</scope>
    <source>
        <tissue evidence="6">Roots</tissue>
    </source>
</reference>
<protein>
    <recommendedName>
        <fullName evidence="5">NAB domain-containing protein</fullName>
    </recommendedName>
</protein>
<feature type="coiled-coil region" evidence="3">
    <location>
        <begin position="163"/>
        <end position="218"/>
    </location>
</feature>
<evidence type="ECO:0000256" key="4">
    <source>
        <dbReference type="SAM" id="MobiDB-lite"/>
    </source>
</evidence>
<feature type="region of interest" description="Disordered" evidence="4">
    <location>
        <begin position="1044"/>
        <end position="1063"/>
    </location>
</feature>
<feature type="region of interest" description="Disordered" evidence="4">
    <location>
        <begin position="1009"/>
        <end position="1038"/>
    </location>
</feature>
<dbReference type="GO" id="GO:0051015">
    <property type="term" value="F:actin filament binding"/>
    <property type="evidence" value="ECO:0007669"/>
    <property type="project" value="TreeGrafter"/>
</dbReference>
<feature type="coiled-coil region" evidence="3">
    <location>
        <begin position="1186"/>
        <end position="1213"/>
    </location>
</feature>
<proteinExistence type="inferred from homology"/>
<dbReference type="Pfam" id="PF07765">
    <property type="entry name" value="KIP1"/>
    <property type="match status" value="1"/>
</dbReference>
<feature type="compositionally biased region" description="Basic and acidic residues" evidence="4">
    <location>
        <begin position="1016"/>
        <end position="1028"/>
    </location>
</feature>
<feature type="domain" description="NAB" evidence="5">
    <location>
        <begin position="13"/>
        <end position="93"/>
    </location>
</feature>
<dbReference type="InterPro" id="IPR011684">
    <property type="entry name" value="NAB"/>
</dbReference>
<feature type="coiled-coil region" evidence="3">
    <location>
        <begin position="415"/>
        <end position="562"/>
    </location>
</feature>
<evidence type="ECO:0000259" key="5">
    <source>
        <dbReference type="PROSITE" id="PS51774"/>
    </source>
</evidence>
<evidence type="ECO:0000313" key="6">
    <source>
        <dbReference type="EMBL" id="KAK4758687.1"/>
    </source>
</evidence>
<name>A0AAN7Q315_9MYRT</name>